<dbReference type="InterPro" id="IPR003593">
    <property type="entry name" value="AAA+_ATPase"/>
</dbReference>
<dbReference type="InterPro" id="IPR039421">
    <property type="entry name" value="Type_1_exporter"/>
</dbReference>
<proteinExistence type="predicted"/>
<evidence type="ECO:0000313" key="11">
    <source>
        <dbReference type="EMBL" id="SDL79685.1"/>
    </source>
</evidence>
<evidence type="ECO:0000256" key="2">
    <source>
        <dbReference type="ARBA" id="ARBA00022692"/>
    </source>
</evidence>
<evidence type="ECO:0000256" key="4">
    <source>
        <dbReference type="ARBA" id="ARBA00022840"/>
    </source>
</evidence>
<dbReference type="InterPro" id="IPR027417">
    <property type="entry name" value="P-loop_NTPase"/>
</dbReference>
<dbReference type="GO" id="GO:0016887">
    <property type="term" value="F:ATP hydrolysis activity"/>
    <property type="evidence" value="ECO:0007669"/>
    <property type="project" value="InterPro"/>
</dbReference>
<evidence type="ECO:0000259" key="9">
    <source>
        <dbReference type="PROSITE" id="PS50893"/>
    </source>
</evidence>
<evidence type="ECO:0000313" key="12">
    <source>
        <dbReference type="Proteomes" id="UP000182146"/>
    </source>
</evidence>
<evidence type="ECO:0000256" key="6">
    <source>
        <dbReference type="ARBA" id="ARBA00023136"/>
    </source>
</evidence>
<dbReference type="GO" id="GO:0005886">
    <property type="term" value="C:plasma membrane"/>
    <property type="evidence" value="ECO:0007669"/>
    <property type="project" value="UniProtKB-SubCell"/>
</dbReference>
<dbReference type="Gene3D" id="3.40.50.300">
    <property type="entry name" value="P-loop containing nucleotide triphosphate hydrolases"/>
    <property type="match status" value="1"/>
</dbReference>
<comment type="subcellular location">
    <subcellularLocation>
        <location evidence="1">Cell membrane</location>
        <topology evidence="1">Multi-pass membrane protein</topology>
    </subcellularLocation>
</comment>
<dbReference type="Pfam" id="PF00005">
    <property type="entry name" value="ABC_tran"/>
    <property type="match status" value="1"/>
</dbReference>
<keyword evidence="3" id="KW-0547">Nucleotide-binding</keyword>
<evidence type="ECO:0000256" key="3">
    <source>
        <dbReference type="ARBA" id="ARBA00022741"/>
    </source>
</evidence>
<feature type="domain" description="ABC transmembrane type-1" evidence="10">
    <location>
        <begin position="20"/>
        <end position="301"/>
    </location>
</feature>
<dbReference type="InterPro" id="IPR011527">
    <property type="entry name" value="ABC1_TM_dom"/>
</dbReference>
<feature type="region of interest" description="Disordered" evidence="7">
    <location>
        <begin position="573"/>
        <end position="593"/>
    </location>
</feature>
<keyword evidence="2 8" id="KW-0812">Transmembrane</keyword>
<evidence type="ECO:0000259" key="10">
    <source>
        <dbReference type="PROSITE" id="PS50929"/>
    </source>
</evidence>
<dbReference type="PROSITE" id="PS00211">
    <property type="entry name" value="ABC_TRANSPORTER_1"/>
    <property type="match status" value="1"/>
</dbReference>
<dbReference type="PROSITE" id="PS50929">
    <property type="entry name" value="ABC_TM1F"/>
    <property type="match status" value="1"/>
</dbReference>
<dbReference type="GO" id="GO:0015421">
    <property type="term" value="F:ABC-type oligopeptide transporter activity"/>
    <property type="evidence" value="ECO:0007669"/>
    <property type="project" value="TreeGrafter"/>
</dbReference>
<dbReference type="InterPro" id="IPR017871">
    <property type="entry name" value="ABC_transporter-like_CS"/>
</dbReference>
<feature type="transmembrane region" description="Helical" evidence="8">
    <location>
        <begin position="52"/>
        <end position="71"/>
    </location>
</feature>
<reference evidence="11 12" key="1">
    <citation type="submission" date="2016-10" db="EMBL/GenBank/DDBJ databases">
        <authorList>
            <person name="de Groot N.N."/>
        </authorList>
    </citation>
    <scope>NUCLEOTIDE SEQUENCE [LARGE SCALE GENOMIC DNA]</scope>
    <source>
        <strain evidence="11 12">DSM 17813</strain>
    </source>
</reference>
<feature type="transmembrane region" description="Helical" evidence="8">
    <location>
        <begin position="128"/>
        <end position="152"/>
    </location>
</feature>
<feature type="transmembrane region" description="Helical" evidence="8">
    <location>
        <begin position="158"/>
        <end position="176"/>
    </location>
</feature>
<dbReference type="OrthoDB" id="5480201at2"/>
<keyword evidence="4 11" id="KW-0067">ATP-binding</keyword>
<keyword evidence="6 8" id="KW-0472">Membrane</keyword>
<dbReference type="PROSITE" id="PS50893">
    <property type="entry name" value="ABC_TRANSPORTER_2"/>
    <property type="match status" value="1"/>
</dbReference>
<evidence type="ECO:0000256" key="5">
    <source>
        <dbReference type="ARBA" id="ARBA00022989"/>
    </source>
</evidence>
<protein>
    <submittedName>
        <fullName evidence="11">ATP-binding cassette, subfamily B</fullName>
    </submittedName>
</protein>
<feature type="domain" description="ABC transporter" evidence="9">
    <location>
        <begin position="334"/>
        <end position="567"/>
    </location>
</feature>
<dbReference type="SMART" id="SM00382">
    <property type="entry name" value="AAA"/>
    <property type="match status" value="1"/>
</dbReference>
<dbReference type="AlphaFoldDB" id="A0A1G9N1E6"/>
<dbReference type="Proteomes" id="UP000182146">
    <property type="component" value="Unassembled WGS sequence"/>
</dbReference>
<dbReference type="SUPFAM" id="SSF52540">
    <property type="entry name" value="P-loop containing nucleoside triphosphate hydrolases"/>
    <property type="match status" value="1"/>
</dbReference>
<organism evidence="11 12">
    <name type="scientific">Geoalkalibacter ferrihydriticus</name>
    <dbReference type="NCBI Taxonomy" id="392333"/>
    <lineage>
        <taxon>Bacteria</taxon>
        <taxon>Pseudomonadati</taxon>
        <taxon>Thermodesulfobacteriota</taxon>
        <taxon>Desulfuromonadia</taxon>
        <taxon>Desulfuromonadales</taxon>
        <taxon>Geoalkalibacteraceae</taxon>
        <taxon>Geoalkalibacter</taxon>
    </lineage>
</organism>
<dbReference type="Pfam" id="PF00664">
    <property type="entry name" value="ABC_membrane"/>
    <property type="match status" value="1"/>
</dbReference>
<sequence>MTQFAAALRPYLIPYRRALLLGSLWLVATTLLAMVIPWMLKIGIEAVEGGNSAALFTAVAVLALAALVRCATRIASRLYYLHSARRLEIDLRRDLLARLLHQDGFFFDRHRTGDLLARFTGDLANVRMFAGFGLLTIVNAATVYLLTLAVMLVLSPTLTLIAVLPYPLMLLAVKWLSRHLLYHSAQVQEGMGRLSEAVEEGVSGQAVIRAYGLGAGREARFAEINDEYLRRNLVLARLRALVMPVMTLVGPLGTLLVLYFGGRQVAAGTLSLGEFVAFNAYLVQLAWPTLLLGWVLTLLQRASASMERLQLLLALPVVPPAPAVPDSEAPAPQVSLRGLSFAYADKPVLSDLSLEVPTGALVGLTGPAGSGKTTLLRLLAGLYPPPPGTVFMDGQDLTDLDDRAHRLRVAAVPQEGRLFSGTLQENLLYAAPQADAEQLSRLAERVQLAGEVADFPQGFATRVGEGGMSLSGGQRQRVTIGRALARDAGLWLLDDPFSHLDASTARALWDELRPLLRGRTVFLVSGRVSLLAGADLILVLAGGRIAQQGTHDELLKAGGLYARLYHREQLQADLETTHDTPRTTDHEQLTTNN</sequence>
<dbReference type="GO" id="GO:0005524">
    <property type="term" value="F:ATP binding"/>
    <property type="evidence" value="ECO:0007669"/>
    <property type="project" value="UniProtKB-KW"/>
</dbReference>
<accession>A0A1G9N1E6</accession>
<dbReference type="InterPro" id="IPR003439">
    <property type="entry name" value="ABC_transporter-like_ATP-bd"/>
</dbReference>
<name>A0A1G9N1E6_9BACT</name>
<gene>
    <name evidence="11" type="ORF">SAMN05660860_01303</name>
</gene>
<dbReference type="Gene3D" id="1.20.1560.10">
    <property type="entry name" value="ABC transporter type 1, transmembrane domain"/>
    <property type="match status" value="1"/>
</dbReference>
<dbReference type="CDD" id="cd18541">
    <property type="entry name" value="ABC_6TM_TmrB_like"/>
    <property type="match status" value="1"/>
</dbReference>
<feature type="transmembrane region" description="Helical" evidence="8">
    <location>
        <begin position="281"/>
        <end position="299"/>
    </location>
</feature>
<dbReference type="SUPFAM" id="SSF90123">
    <property type="entry name" value="ABC transporter transmembrane region"/>
    <property type="match status" value="1"/>
</dbReference>
<dbReference type="InterPro" id="IPR036640">
    <property type="entry name" value="ABC1_TM_sf"/>
</dbReference>
<evidence type="ECO:0000256" key="7">
    <source>
        <dbReference type="SAM" id="MobiDB-lite"/>
    </source>
</evidence>
<evidence type="ECO:0000256" key="1">
    <source>
        <dbReference type="ARBA" id="ARBA00004651"/>
    </source>
</evidence>
<dbReference type="PANTHER" id="PTHR43394">
    <property type="entry name" value="ATP-DEPENDENT PERMEASE MDL1, MITOCHONDRIAL"/>
    <property type="match status" value="1"/>
</dbReference>
<keyword evidence="5 8" id="KW-1133">Transmembrane helix</keyword>
<evidence type="ECO:0000256" key="8">
    <source>
        <dbReference type="SAM" id="Phobius"/>
    </source>
</evidence>
<dbReference type="STRING" id="392333.SAMN05660860_01303"/>
<dbReference type="EMBL" id="FNGU01000002">
    <property type="protein sequence ID" value="SDL79685.1"/>
    <property type="molecule type" value="Genomic_DNA"/>
</dbReference>
<feature type="transmembrane region" description="Helical" evidence="8">
    <location>
        <begin position="240"/>
        <end position="261"/>
    </location>
</feature>
<dbReference type="PANTHER" id="PTHR43394:SF1">
    <property type="entry name" value="ATP-BINDING CASSETTE SUB-FAMILY B MEMBER 10, MITOCHONDRIAL"/>
    <property type="match status" value="1"/>
</dbReference>
<dbReference type="RefSeq" id="WP_052445935.1">
    <property type="nucleotide sequence ID" value="NZ_FNGU01000002.1"/>
</dbReference>
<feature type="transmembrane region" description="Helical" evidence="8">
    <location>
        <begin position="18"/>
        <end position="40"/>
    </location>
</feature>